<dbReference type="AlphaFoldDB" id="A0A512CVU2"/>
<keyword evidence="3 4" id="KW-0975">Bacterial flagellum</keyword>
<dbReference type="Pfam" id="PF02049">
    <property type="entry name" value="FliE"/>
    <property type="match status" value="1"/>
</dbReference>
<evidence type="ECO:0000256" key="2">
    <source>
        <dbReference type="ARBA" id="ARBA00009272"/>
    </source>
</evidence>
<dbReference type="HAMAP" id="MF_00724">
    <property type="entry name" value="FliE"/>
    <property type="match status" value="1"/>
</dbReference>
<dbReference type="InterPro" id="IPR001624">
    <property type="entry name" value="FliE"/>
</dbReference>
<dbReference type="PANTHER" id="PTHR34653">
    <property type="match status" value="1"/>
</dbReference>
<dbReference type="OrthoDB" id="3268318at2"/>
<evidence type="ECO:0000313" key="7">
    <source>
        <dbReference type="Proteomes" id="UP000321534"/>
    </source>
</evidence>
<name>A0A512CVU2_9MICO</name>
<accession>A0A512CVU2</accession>
<evidence type="ECO:0000256" key="3">
    <source>
        <dbReference type="ARBA" id="ARBA00023143"/>
    </source>
</evidence>
<comment type="caution">
    <text evidence="6">The sequence shown here is derived from an EMBL/GenBank/DDBJ whole genome shotgun (WGS) entry which is preliminary data.</text>
</comment>
<dbReference type="NCBIfam" id="TIGR00205">
    <property type="entry name" value="fliE"/>
    <property type="match status" value="1"/>
</dbReference>
<dbReference type="RefSeq" id="WP_147062397.1">
    <property type="nucleotide sequence ID" value="NZ_BAAARO010000025.1"/>
</dbReference>
<organism evidence="6 7">
    <name type="scientific">Terrabacter aerolatus</name>
    <dbReference type="NCBI Taxonomy" id="422442"/>
    <lineage>
        <taxon>Bacteria</taxon>
        <taxon>Bacillati</taxon>
        <taxon>Actinomycetota</taxon>
        <taxon>Actinomycetes</taxon>
        <taxon>Micrococcales</taxon>
        <taxon>Intrasporangiaceae</taxon>
        <taxon>Terrabacter</taxon>
    </lineage>
</organism>
<comment type="similarity">
    <text evidence="2 4">Belongs to the FliE family.</text>
</comment>
<dbReference type="GO" id="GO:0009425">
    <property type="term" value="C:bacterial-type flagellum basal body"/>
    <property type="evidence" value="ECO:0007669"/>
    <property type="project" value="UniProtKB-SubCell"/>
</dbReference>
<evidence type="ECO:0000256" key="5">
    <source>
        <dbReference type="NCBIfam" id="TIGR00205"/>
    </source>
</evidence>
<evidence type="ECO:0000256" key="4">
    <source>
        <dbReference type="HAMAP-Rule" id="MF_00724"/>
    </source>
</evidence>
<dbReference type="PANTHER" id="PTHR34653:SF1">
    <property type="entry name" value="FLAGELLAR HOOK-BASAL BODY COMPLEX PROTEIN FLIE"/>
    <property type="match status" value="1"/>
</dbReference>
<dbReference type="Proteomes" id="UP000321534">
    <property type="component" value="Unassembled WGS sequence"/>
</dbReference>
<sequence length="124" mass="11943">MSIGPVGAVGPVGPLLGAATSAITSAASAASAASAVSGASSATATSGVTRSGGDFAASLTGAVDNLQQLQSTSNQLAVQAVTGSLDDIHAATIAATRAQVTLEVASALRNKGIDAFNEIMRMQA</sequence>
<protein>
    <recommendedName>
        <fullName evidence="4 5">Flagellar hook-basal body complex protein FliE</fullName>
    </recommendedName>
</protein>
<comment type="subcellular location">
    <subcellularLocation>
        <location evidence="1 4">Bacterial flagellum basal body</location>
    </subcellularLocation>
</comment>
<gene>
    <name evidence="4" type="primary">fliE</name>
    <name evidence="6" type="ORF">TAE01_01420</name>
</gene>
<dbReference type="EMBL" id="BJYX01000001">
    <property type="protein sequence ID" value="GEO28332.1"/>
    <property type="molecule type" value="Genomic_DNA"/>
</dbReference>
<reference evidence="6 7" key="1">
    <citation type="submission" date="2019-07" db="EMBL/GenBank/DDBJ databases">
        <title>Whole genome shotgun sequence of Terrabacter aerolatus NBRC 106305.</title>
        <authorList>
            <person name="Hosoyama A."/>
            <person name="Uohara A."/>
            <person name="Ohji S."/>
            <person name="Ichikawa N."/>
        </authorList>
    </citation>
    <scope>NUCLEOTIDE SEQUENCE [LARGE SCALE GENOMIC DNA]</scope>
    <source>
        <strain evidence="6 7">NBRC 106305</strain>
    </source>
</reference>
<evidence type="ECO:0000313" key="6">
    <source>
        <dbReference type="EMBL" id="GEO28332.1"/>
    </source>
</evidence>
<dbReference type="GO" id="GO:0005198">
    <property type="term" value="F:structural molecule activity"/>
    <property type="evidence" value="ECO:0007669"/>
    <property type="project" value="UniProtKB-UniRule"/>
</dbReference>
<keyword evidence="7" id="KW-1185">Reference proteome</keyword>
<dbReference type="GO" id="GO:0003774">
    <property type="term" value="F:cytoskeletal motor activity"/>
    <property type="evidence" value="ECO:0007669"/>
    <property type="project" value="InterPro"/>
</dbReference>
<evidence type="ECO:0000256" key="1">
    <source>
        <dbReference type="ARBA" id="ARBA00004117"/>
    </source>
</evidence>
<dbReference type="GO" id="GO:0071973">
    <property type="term" value="P:bacterial-type flagellum-dependent cell motility"/>
    <property type="evidence" value="ECO:0007669"/>
    <property type="project" value="InterPro"/>
</dbReference>
<proteinExistence type="inferred from homology"/>
<dbReference type="PRINTS" id="PR01006">
    <property type="entry name" value="FLGHOOKFLIE"/>
</dbReference>